<feature type="transmembrane region" description="Helical" evidence="2">
    <location>
        <begin position="16"/>
        <end position="38"/>
    </location>
</feature>
<comment type="caution">
    <text evidence="4">The sequence shown here is derived from an EMBL/GenBank/DDBJ whole genome shotgun (WGS) entry which is preliminary data.</text>
</comment>
<dbReference type="EMBL" id="AAVP02000020">
    <property type="protein sequence ID" value="EDK23174.1"/>
    <property type="molecule type" value="Genomic_DNA"/>
</dbReference>
<dbReference type="Gene3D" id="2.70.70.10">
    <property type="entry name" value="Glucose Permease (Domain IIA)"/>
    <property type="match status" value="1"/>
</dbReference>
<evidence type="ECO:0000256" key="2">
    <source>
        <dbReference type="SAM" id="Phobius"/>
    </source>
</evidence>
<reference evidence="4 5" key="2">
    <citation type="submission" date="2007-04" db="EMBL/GenBank/DDBJ databases">
        <title>Draft genome sequence of Ruminococcus torques (ATCC 27756).</title>
        <authorList>
            <person name="Sudarsanam P."/>
            <person name="Ley R."/>
            <person name="Guruge J."/>
            <person name="Turnbaugh P.J."/>
            <person name="Mahowald M."/>
            <person name="Liep D."/>
            <person name="Gordon J."/>
        </authorList>
    </citation>
    <scope>NUCLEOTIDE SEQUENCE [LARGE SCALE GENOMIC DNA]</scope>
    <source>
        <strain evidence="4 5">ATCC 27756</strain>
    </source>
</reference>
<evidence type="ECO:0000313" key="5">
    <source>
        <dbReference type="Proteomes" id="UP000003577"/>
    </source>
</evidence>
<dbReference type="InterPro" id="IPR016047">
    <property type="entry name" value="M23ase_b-sheet_dom"/>
</dbReference>
<evidence type="ECO:0000313" key="4">
    <source>
        <dbReference type="EMBL" id="EDK23174.1"/>
    </source>
</evidence>
<feature type="compositionally biased region" description="Low complexity" evidence="1">
    <location>
        <begin position="93"/>
        <end position="104"/>
    </location>
</feature>
<feature type="domain" description="M23ase beta-sheet core" evidence="3">
    <location>
        <begin position="149"/>
        <end position="243"/>
    </location>
</feature>
<dbReference type="GO" id="GO:0004222">
    <property type="term" value="F:metalloendopeptidase activity"/>
    <property type="evidence" value="ECO:0007669"/>
    <property type="project" value="TreeGrafter"/>
</dbReference>
<reference evidence="4 5" key="1">
    <citation type="submission" date="2007-03" db="EMBL/GenBank/DDBJ databases">
        <authorList>
            <person name="Fulton L."/>
            <person name="Clifton S."/>
            <person name="Fulton B."/>
            <person name="Xu J."/>
            <person name="Minx P."/>
            <person name="Pepin K.H."/>
            <person name="Johnson M."/>
            <person name="Thiruvilangam P."/>
            <person name="Bhonagiri V."/>
            <person name="Nash W.E."/>
            <person name="Mardis E.R."/>
            <person name="Wilson R.K."/>
        </authorList>
    </citation>
    <scope>NUCLEOTIDE SEQUENCE [LARGE SCALE GENOMIC DNA]</scope>
    <source>
        <strain evidence="4 5">ATCC 27756</strain>
    </source>
</reference>
<dbReference type="CDD" id="cd12797">
    <property type="entry name" value="M23_peptidase"/>
    <property type="match status" value="1"/>
</dbReference>
<proteinExistence type="predicted"/>
<dbReference type="InterPro" id="IPR011055">
    <property type="entry name" value="Dup_hybrid_motif"/>
</dbReference>
<accession>A5KQY2</accession>
<dbReference type="PANTHER" id="PTHR21666:SF270">
    <property type="entry name" value="MUREIN HYDROLASE ACTIVATOR ENVC"/>
    <property type="match status" value="1"/>
</dbReference>
<keyword evidence="2" id="KW-1133">Transmembrane helix</keyword>
<name>A5KQY2_9FIRM</name>
<organism evidence="4 5">
    <name type="scientific">[Ruminococcus] torques ATCC 27756</name>
    <dbReference type="NCBI Taxonomy" id="411460"/>
    <lineage>
        <taxon>Bacteria</taxon>
        <taxon>Bacillati</taxon>
        <taxon>Bacillota</taxon>
        <taxon>Clostridia</taxon>
        <taxon>Lachnospirales</taxon>
        <taxon>Lachnospiraceae</taxon>
        <taxon>Mediterraneibacter</taxon>
    </lineage>
</organism>
<feature type="compositionally biased region" description="Basic and acidic residues" evidence="1">
    <location>
        <begin position="52"/>
        <end position="67"/>
    </location>
</feature>
<keyword evidence="2" id="KW-0812">Transmembrane</keyword>
<dbReference type="AlphaFoldDB" id="A5KQY2"/>
<dbReference type="SUPFAM" id="SSF51261">
    <property type="entry name" value="Duplicated hybrid motif"/>
    <property type="match status" value="1"/>
</dbReference>
<protein>
    <submittedName>
        <fullName evidence="4">Peptidase, M23 family</fullName>
    </submittedName>
</protein>
<dbReference type="Pfam" id="PF01551">
    <property type="entry name" value="Peptidase_M23"/>
    <property type="match status" value="1"/>
</dbReference>
<dbReference type="Proteomes" id="UP000003577">
    <property type="component" value="Unassembled WGS sequence"/>
</dbReference>
<gene>
    <name evidence="4" type="ORF">RUMTOR_02674</name>
</gene>
<dbReference type="PaxDb" id="411460-RUMTOR_02674"/>
<dbReference type="PANTHER" id="PTHR21666">
    <property type="entry name" value="PEPTIDASE-RELATED"/>
    <property type="match status" value="1"/>
</dbReference>
<evidence type="ECO:0000259" key="3">
    <source>
        <dbReference type="Pfam" id="PF01551"/>
    </source>
</evidence>
<dbReference type="InterPro" id="IPR050570">
    <property type="entry name" value="Cell_wall_metabolism_enzyme"/>
</dbReference>
<dbReference type="HOGENOM" id="CLU_029425_11_0_9"/>
<keyword evidence="2" id="KW-0472">Membrane</keyword>
<evidence type="ECO:0000256" key="1">
    <source>
        <dbReference type="SAM" id="MobiDB-lite"/>
    </source>
</evidence>
<sequence>MIMNKNEKMSFLKGKGAAIGIVVCFMAVLAVVGTYTVGNYKKDMKEQMAKAEKEAEQFTEDNTKETTTDEILLPEVEETDENEQESREDVSDTTGTEEGVQQTGSAASNLWFSEESVLTWPASGAVINGYSMDETVFFQTLEQYQYNPAMIIAGEAGETINASAAGTVTAIEESAQTGLTVTLDMGNGYSAVYGQLKDVQVKTGDYVAAGSAIGSLNEPTKYYSVEGTNLYFQVLKDGEPVDPMNFME</sequence>
<feature type="region of interest" description="Disordered" evidence="1">
    <location>
        <begin position="52"/>
        <end position="106"/>
    </location>
</feature>